<evidence type="ECO:0000313" key="2">
    <source>
        <dbReference type="EMBL" id="CCO36332.1"/>
    </source>
</evidence>
<proteinExistence type="predicted"/>
<dbReference type="HOGENOM" id="CLU_043311_1_0_1"/>
<dbReference type="EMBL" id="CAOJ01015828">
    <property type="protein sequence ID" value="CCO36332.1"/>
    <property type="molecule type" value="Genomic_DNA"/>
</dbReference>
<dbReference type="InterPro" id="IPR026820">
    <property type="entry name" value="VioB/RebD_dom"/>
</dbReference>
<accession>M5CGL6</accession>
<dbReference type="PANTHER" id="PTHR34400">
    <property type="match status" value="1"/>
</dbReference>
<dbReference type="Gene3D" id="1.20.1260.10">
    <property type="match status" value="1"/>
</dbReference>
<dbReference type="PANTHER" id="PTHR34400:SF4">
    <property type="entry name" value="MEMBRANE PROTEIN"/>
    <property type="match status" value="1"/>
</dbReference>
<dbReference type="Pfam" id="PF12902">
    <property type="entry name" value="Ferritin-like"/>
    <property type="match status" value="1"/>
</dbReference>
<organism evidence="2 3">
    <name type="scientific">Thanatephorus cucumeris (strain AG1-IB / isolate 7/3/14)</name>
    <name type="common">Lettuce bottom rot fungus</name>
    <name type="synonym">Rhizoctonia solani</name>
    <dbReference type="NCBI Taxonomy" id="1108050"/>
    <lineage>
        <taxon>Eukaryota</taxon>
        <taxon>Fungi</taxon>
        <taxon>Dikarya</taxon>
        <taxon>Basidiomycota</taxon>
        <taxon>Agaricomycotina</taxon>
        <taxon>Agaricomycetes</taxon>
        <taxon>Cantharellales</taxon>
        <taxon>Ceratobasidiaceae</taxon>
        <taxon>Rhizoctonia</taxon>
        <taxon>Rhizoctonia solani AG-1</taxon>
    </lineage>
</organism>
<dbReference type="Proteomes" id="UP000012065">
    <property type="component" value="Unassembled WGS sequence"/>
</dbReference>
<protein>
    <recommendedName>
        <fullName evidence="1">Iminophenyl-pyruvate dimer synthase domain-containing protein</fullName>
    </recommendedName>
</protein>
<sequence length="390" mass="43611">MSQHVGVSTQPVYRAPTKAPTEWTLTALRQHLQTAVILELYTIPLYLFAMYSIDTDNAQPNSPEQGAVDDIRHIIGQEMLHLVIAGNLLTAVRGRPQLYGEAYAPKYPSEILYEGVLMTLAPARPYQFENFVEVEQPVHDKIEQDETLIKTRTLAQYESIGEFYESLKDGLKKLHTRIGDDIFDADSAKRQWGENDGWFEGELSSITDLKTAEDKLSLIIEQGEGGPPLTGSKIAGQSHYETFKRLSELNLKVHKLAPNPNTKQFEGREKSYPAMLAFDAAYSYLLWTIETVWTYAGPDESKKQKLRKNIGPLMFSTMKPLAKFLVHQDLQTIKKKRAGPPFNLYIFSTSTSPLGELKAIISDAVAAYPDSAELKGIPAAVNGLFDLGDI</sequence>
<dbReference type="InterPro" id="IPR012347">
    <property type="entry name" value="Ferritin-like"/>
</dbReference>
<gene>
    <name evidence="2" type="primary">SC9A4.17</name>
    <name evidence="2" type="ORF">BN14_10466</name>
</gene>
<name>M5CGL6_THACB</name>
<comment type="caution">
    <text evidence="2">The sequence shown here is derived from an EMBL/GenBank/DDBJ whole genome shotgun (WGS) entry which is preliminary data.</text>
</comment>
<evidence type="ECO:0000313" key="3">
    <source>
        <dbReference type="Proteomes" id="UP000012065"/>
    </source>
</evidence>
<feature type="domain" description="Iminophenyl-pyruvate dimer synthase" evidence="1">
    <location>
        <begin position="32"/>
        <end position="247"/>
    </location>
</feature>
<dbReference type="AlphaFoldDB" id="M5CGL6"/>
<reference evidence="2 3" key="1">
    <citation type="journal article" date="2013" name="J. Biotechnol.">
        <title>Establishment and interpretation of the genome sequence of the phytopathogenic fungus Rhizoctonia solani AG1-IB isolate 7/3/14.</title>
        <authorList>
            <person name="Wibberg D.W."/>
            <person name="Jelonek L.J."/>
            <person name="Rupp O.R."/>
            <person name="Hennig M.H."/>
            <person name="Eikmeyer F.E."/>
            <person name="Goesmann A.G."/>
            <person name="Hartmann A.H."/>
            <person name="Borriss R.B."/>
            <person name="Grosch R.G."/>
            <person name="Puehler A.P."/>
            <person name="Schlueter A.S."/>
        </authorList>
    </citation>
    <scope>NUCLEOTIDE SEQUENCE [LARGE SCALE GENOMIC DNA]</scope>
    <source>
        <strain evidence="3">AG1-IB / isolate 7/3/14</strain>
    </source>
</reference>
<evidence type="ECO:0000259" key="1">
    <source>
        <dbReference type="Pfam" id="PF12902"/>
    </source>
</evidence>